<feature type="compositionally biased region" description="Basic and acidic residues" evidence="1">
    <location>
        <begin position="1"/>
        <end position="10"/>
    </location>
</feature>
<keyword evidence="3" id="KW-1185">Reference proteome</keyword>
<accession>A0A316DA27</accession>
<protein>
    <submittedName>
        <fullName evidence="2">Uncharacterized protein</fullName>
    </submittedName>
</protein>
<evidence type="ECO:0000256" key="1">
    <source>
        <dbReference type="SAM" id="MobiDB-lite"/>
    </source>
</evidence>
<dbReference type="Proteomes" id="UP000245634">
    <property type="component" value="Unassembled WGS sequence"/>
</dbReference>
<name>A0A316DA27_9BACL</name>
<proteinExistence type="predicted"/>
<comment type="caution">
    <text evidence="2">The sequence shown here is derived from an EMBL/GenBank/DDBJ whole genome shotgun (WGS) entry which is preliminary data.</text>
</comment>
<evidence type="ECO:0000313" key="2">
    <source>
        <dbReference type="EMBL" id="PWK08999.1"/>
    </source>
</evidence>
<dbReference type="RefSeq" id="WP_109690252.1">
    <property type="nucleotide sequence ID" value="NZ_QGGL01000014.1"/>
</dbReference>
<reference evidence="2 3" key="1">
    <citation type="submission" date="2018-05" db="EMBL/GenBank/DDBJ databases">
        <title>Genomic Encyclopedia of Type Strains, Phase IV (KMG-IV): sequencing the most valuable type-strain genomes for metagenomic binning, comparative biology and taxonomic classification.</title>
        <authorList>
            <person name="Goeker M."/>
        </authorList>
    </citation>
    <scope>NUCLEOTIDE SEQUENCE [LARGE SCALE GENOMIC DNA]</scope>
    <source>
        <strain evidence="2 3">DSM 18773</strain>
    </source>
</reference>
<organism evidence="2 3">
    <name type="scientific">Tumebacillus permanentifrigoris</name>
    <dbReference type="NCBI Taxonomy" id="378543"/>
    <lineage>
        <taxon>Bacteria</taxon>
        <taxon>Bacillati</taxon>
        <taxon>Bacillota</taxon>
        <taxon>Bacilli</taxon>
        <taxon>Bacillales</taxon>
        <taxon>Alicyclobacillaceae</taxon>
        <taxon>Tumebacillus</taxon>
    </lineage>
</organism>
<dbReference type="AlphaFoldDB" id="A0A316DA27"/>
<sequence length="61" mass="7158">MQEEKRHDDPNFIGDNEEVPYDMTTAGDEDTTLWDNMVQAFKPDLLRPDRHHNTKNAKSNQ</sequence>
<gene>
    <name evidence="2" type="ORF">C7459_11465</name>
</gene>
<feature type="region of interest" description="Disordered" evidence="1">
    <location>
        <begin position="1"/>
        <end position="28"/>
    </location>
</feature>
<dbReference type="EMBL" id="QGGL01000014">
    <property type="protein sequence ID" value="PWK08999.1"/>
    <property type="molecule type" value="Genomic_DNA"/>
</dbReference>
<dbReference type="OrthoDB" id="2382310at2"/>
<evidence type="ECO:0000313" key="3">
    <source>
        <dbReference type="Proteomes" id="UP000245634"/>
    </source>
</evidence>